<organism evidence="2 3">
    <name type="scientific">Eumeta variegata</name>
    <name type="common">Bagworm moth</name>
    <name type="synonym">Eumeta japonica</name>
    <dbReference type="NCBI Taxonomy" id="151549"/>
    <lineage>
        <taxon>Eukaryota</taxon>
        <taxon>Metazoa</taxon>
        <taxon>Ecdysozoa</taxon>
        <taxon>Arthropoda</taxon>
        <taxon>Hexapoda</taxon>
        <taxon>Insecta</taxon>
        <taxon>Pterygota</taxon>
        <taxon>Neoptera</taxon>
        <taxon>Endopterygota</taxon>
        <taxon>Lepidoptera</taxon>
        <taxon>Glossata</taxon>
        <taxon>Ditrysia</taxon>
        <taxon>Tineoidea</taxon>
        <taxon>Psychidae</taxon>
        <taxon>Oiketicinae</taxon>
        <taxon>Eumeta</taxon>
    </lineage>
</organism>
<protein>
    <submittedName>
        <fullName evidence="2">Uncharacterized protein</fullName>
    </submittedName>
</protein>
<feature type="region of interest" description="Disordered" evidence="1">
    <location>
        <begin position="51"/>
        <end position="77"/>
    </location>
</feature>
<keyword evidence="3" id="KW-1185">Reference proteome</keyword>
<gene>
    <name evidence="2" type="ORF">EVAR_20066_1</name>
</gene>
<evidence type="ECO:0000256" key="1">
    <source>
        <dbReference type="SAM" id="MobiDB-lite"/>
    </source>
</evidence>
<dbReference type="AlphaFoldDB" id="A0A4C1UJA2"/>
<feature type="compositionally biased region" description="Basic and acidic residues" evidence="1">
    <location>
        <begin position="66"/>
        <end position="77"/>
    </location>
</feature>
<evidence type="ECO:0000313" key="3">
    <source>
        <dbReference type="Proteomes" id="UP000299102"/>
    </source>
</evidence>
<dbReference type="Proteomes" id="UP000299102">
    <property type="component" value="Unassembled WGS sequence"/>
</dbReference>
<reference evidence="2 3" key="1">
    <citation type="journal article" date="2019" name="Commun. Biol.">
        <title>The bagworm genome reveals a unique fibroin gene that provides high tensile strength.</title>
        <authorList>
            <person name="Kono N."/>
            <person name="Nakamura H."/>
            <person name="Ohtoshi R."/>
            <person name="Tomita M."/>
            <person name="Numata K."/>
            <person name="Arakawa K."/>
        </authorList>
    </citation>
    <scope>NUCLEOTIDE SEQUENCE [LARGE SCALE GENOMIC DNA]</scope>
</reference>
<name>A0A4C1UJA2_EUMVA</name>
<evidence type="ECO:0000313" key="2">
    <source>
        <dbReference type="EMBL" id="GBP26052.1"/>
    </source>
</evidence>
<sequence length="77" mass="8882">MKRATSPASIAVMTGETGPSTHRAYYDRLIHGCYAYPDPISRSSRQWARREWDAERNECRSTSLARRGEHGSRRELK</sequence>
<comment type="caution">
    <text evidence="2">The sequence shown here is derived from an EMBL/GenBank/DDBJ whole genome shotgun (WGS) entry which is preliminary data.</text>
</comment>
<accession>A0A4C1UJA2</accession>
<proteinExistence type="predicted"/>
<dbReference type="EMBL" id="BGZK01000175">
    <property type="protein sequence ID" value="GBP26052.1"/>
    <property type="molecule type" value="Genomic_DNA"/>
</dbReference>